<evidence type="ECO:0000256" key="3">
    <source>
        <dbReference type="ARBA" id="ARBA00034247"/>
    </source>
</evidence>
<dbReference type="Proteomes" id="UP000627715">
    <property type="component" value="Unassembled WGS sequence"/>
</dbReference>
<comment type="caution">
    <text evidence="6">The sequence shown here is derived from an EMBL/GenBank/DDBJ whole genome shotgun (WGS) entry which is preliminary data.</text>
</comment>
<dbReference type="NCBIfam" id="TIGR00254">
    <property type="entry name" value="GGDEF"/>
    <property type="match status" value="1"/>
</dbReference>
<evidence type="ECO:0000256" key="4">
    <source>
        <dbReference type="SAM" id="Phobius"/>
    </source>
</evidence>
<dbReference type="CDD" id="cd01949">
    <property type="entry name" value="GGDEF"/>
    <property type="match status" value="1"/>
</dbReference>
<keyword evidence="4" id="KW-1133">Transmembrane helix</keyword>
<evidence type="ECO:0000313" key="7">
    <source>
        <dbReference type="Proteomes" id="UP000627715"/>
    </source>
</evidence>
<feature type="transmembrane region" description="Helical" evidence="4">
    <location>
        <begin position="42"/>
        <end position="65"/>
    </location>
</feature>
<gene>
    <name evidence="6" type="primary">pleD</name>
    <name evidence="6" type="ORF">GCM10011403_20130</name>
</gene>
<feature type="transmembrane region" description="Helical" evidence="4">
    <location>
        <begin position="193"/>
        <end position="212"/>
    </location>
</feature>
<keyword evidence="4" id="KW-0812">Transmembrane</keyword>
<dbReference type="InterPro" id="IPR000160">
    <property type="entry name" value="GGDEF_dom"/>
</dbReference>
<evidence type="ECO:0000256" key="2">
    <source>
        <dbReference type="ARBA" id="ARBA00012528"/>
    </source>
</evidence>
<dbReference type="Gene3D" id="3.30.70.270">
    <property type="match status" value="1"/>
</dbReference>
<dbReference type="InterPro" id="IPR050469">
    <property type="entry name" value="Diguanylate_Cyclase"/>
</dbReference>
<evidence type="ECO:0000256" key="1">
    <source>
        <dbReference type="ARBA" id="ARBA00001946"/>
    </source>
</evidence>
<dbReference type="SUPFAM" id="SSF55073">
    <property type="entry name" value="Nucleotide cyclase"/>
    <property type="match status" value="1"/>
</dbReference>
<dbReference type="EMBL" id="BMIY01000008">
    <property type="protein sequence ID" value="GFZ77060.1"/>
    <property type="molecule type" value="Genomic_DNA"/>
</dbReference>
<dbReference type="PANTHER" id="PTHR45138">
    <property type="entry name" value="REGULATORY COMPONENTS OF SENSORY TRANSDUCTION SYSTEM"/>
    <property type="match status" value="1"/>
</dbReference>
<evidence type="ECO:0000259" key="5">
    <source>
        <dbReference type="PROSITE" id="PS50887"/>
    </source>
</evidence>
<evidence type="ECO:0000313" key="6">
    <source>
        <dbReference type="EMBL" id="GFZ77060.1"/>
    </source>
</evidence>
<dbReference type="FunFam" id="3.30.70.270:FF:000001">
    <property type="entry name" value="Diguanylate cyclase domain protein"/>
    <property type="match status" value="1"/>
</dbReference>
<feature type="domain" description="GGDEF" evidence="5">
    <location>
        <begin position="255"/>
        <end position="391"/>
    </location>
</feature>
<reference evidence="6" key="1">
    <citation type="journal article" date="2014" name="Int. J. Syst. Evol. Microbiol.">
        <title>Complete genome sequence of Corynebacterium casei LMG S-19264T (=DSM 44701T), isolated from a smear-ripened cheese.</title>
        <authorList>
            <consortium name="US DOE Joint Genome Institute (JGI-PGF)"/>
            <person name="Walter F."/>
            <person name="Albersmeier A."/>
            <person name="Kalinowski J."/>
            <person name="Ruckert C."/>
        </authorList>
    </citation>
    <scope>NUCLEOTIDE SEQUENCE</scope>
    <source>
        <strain evidence="6">CGMCC 1.15425</strain>
    </source>
</reference>
<feature type="transmembrane region" description="Helical" evidence="4">
    <location>
        <begin position="6"/>
        <end position="30"/>
    </location>
</feature>
<dbReference type="PROSITE" id="PS50887">
    <property type="entry name" value="GGDEF"/>
    <property type="match status" value="1"/>
</dbReference>
<dbReference type="InterPro" id="IPR029787">
    <property type="entry name" value="Nucleotide_cyclase"/>
</dbReference>
<dbReference type="InterPro" id="IPR043128">
    <property type="entry name" value="Rev_trsase/Diguanyl_cyclase"/>
</dbReference>
<dbReference type="EC" id="2.7.7.65" evidence="2"/>
<dbReference type="SMART" id="SM00267">
    <property type="entry name" value="GGDEF"/>
    <property type="match status" value="1"/>
</dbReference>
<dbReference type="AlphaFoldDB" id="A0A916VJD8"/>
<protein>
    <recommendedName>
        <fullName evidence="2">diguanylate cyclase</fullName>
        <ecNumber evidence="2">2.7.7.65</ecNumber>
    </recommendedName>
</protein>
<comment type="cofactor">
    <cofactor evidence="1">
        <name>Mg(2+)</name>
        <dbReference type="ChEBI" id="CHEBI:18420"/>
    </cofactor>
</comment>
<dbReference type="PANTHER" id="PTHR45138:SF9">
    <property type="entry name" value="DIGUANYLATE CYCLASE DGCM-RELATED"/>
    <property type="match status" value="1"/>
</dbReference>
<sequence>MTGASVGNALILACGNLLSVGTGLLFLHLCRLKTIDLSERASVFQVLLLALIGANAGGLLGMVAWPKMFGGTFHEGYFYWAGTDFVNYIAFLPLLFAMPASRIELIRSLRRDLSQTKVLPAITTLLMCGLPVWTDNPNALAFPLLGLLWCAFTYSVFVTALLTLLYCLFALLQISRVFDQGAADFSGWADLMLIRVSISSIALAPIVVSAYIHSTRVQVAKLAYSANHDSLTGALSRAAFMEALQDRMQSLSDGQCVTLFLMDLDHFKNINDTHGHLAGDSAIVHFVQVVQQCLRAGDVIGRIGGEEFAVVFAEENKEDFDAPLIADRIHKTLNDLPLVLPDGKSLPFTVSIGIAECSTPGDSLEALVQQADDALYKAKAAGRDQTVLNRV</sequence>
<name>A0A916VJD8_9GAMM</name>
<keyword evidence="4" id="KW-0472">Membrane</keyword>
<comment type="catalytic activity">
    <reaction evidence="3">
        <text>2 GTP = 3',3'-c-di-GMP + 2 diphosphate</text>
        <dbReference type="Rhea" id="RHEA:24898"/>
        <dbReference type="ChEBI" id="CHEBI:33019"/>
        <dbReference type="ChEBI" id="CHEBI:37565"/>
        <dbReference type="ChEBI" id="CHEBI:58805"/>
        <dbReference type="EC" id="2.7.7.65"/>
    </reaction>
</comment>
<dbReference type="Pfam" id="PF00990">
    <property type="entry name" value="GGDEF"/>
    <property type="match status" value="1"/>
</dbReference>
<feature type="transmembrane region" description="Helical" evidence="4">
    <location>
        <begin position="77"/>
        <end position="97"/>
    </location>
</feature>
<organism evidence="6 7">
    <name type="scientific">Pseudohongiella nitratireducens</name>
    <dbReference type="NCBI Taxonomy" id="1768907"/>
    <lineage>
        <taxon>Bacteria</taxon>
        <taxon>Pseudomonadati</taxon>
        <taxon>Pseudomonadota</taxon>
        <taxon>Gammaproteobacteria</taxon>
        <taxon>Pseudomonadales</taxon>
        <taxon>Pseudohongiellaceae</taxon>
        <taxon>Pseudohongiella</taxon>
    </lineage>
</organism>
<feature type="transmembrane region" description="Helical" evidence="4">
    <location>
        <begin position="146"/>
        <end position="172"/>
    </location>
</feature>
<reference evidence="6" key="2">
    <citation type="submission" date="2020-09" db="EMBL/GenBank/DDBJ databases">
        <authorList>
            <person name="Sun Q."/>
            <person name="Zhou Y."/>
        </authorList>
    </citation>
    <scope>NUCLEOTIDE SEQUENCE</scope>
    <source>
        <strain evidence="6">CGMCC 1.15425</strain>
    </source>
</reference>
<proteinExistence type="predicted"/>
<dbReference type="GO" id="GO:0052621">
    <property type="term" value="F:diguanylate cyclase activity"/>
    <property type="evidence" value="ECO:0007669"/>
    <property type="project" value="UniProtKB-EC"/>
</dbReference>
<feature type="transmembrane region" description="Helical" evidence="4">
    <location>
        <begin position="118"/>
        <end position="134"/>
    </location>
</feature>
<accession>A0A916VJD8</accession>
<keyword evidence="7" id="KW-1185">Reference proteome</keyword>